<feature type="transmembrane region" description="Helical" evidence="11">
    <location>
        <begin position="106"/>
        <end position="131"/>
    </location>
</feature>
<dbReference type="EC" id="3.4.24.-" evidence="11"/>
<evidence type="ECO:0000256" key="1">
    <source>
        <dbReference type="ARBA" id="ARBA00001947"/>
    </source>
</evidence>
<keyword evidence="9 11" id="KW-0482">Metalloprotease</keyword>
<name>A0A1D3UQS1_TANFO</name>
<dbReference type="Proteomes" id="UP000182057">
    <property type="component" value="Unassembled WGS sequence"/>
</dbReference>
<evidence type="ECO:0000256" key="7">
    <source>
        <dbReference type="ARBA" id="ARBA00022833"/>
    </source>
</evidence>
<dbReference type="EMBL" id="FMMM01000061">
    <property type="protein sequence ID" value="SCQ22552.1"/>
    <property type="molecule type" value="Genomic_DNA"/>
</dbReference>
<evidence type="ECO:0000259" key="12">
    <source>
        <dbReference type="Pfam" id="PF02163"/>
    </source>
</evidence>
<organism evidence="13 14">
    <name type="scientific">Tannerella forsythia</name>
    <name type="common">Bacteroides forsythus</name>
    <dbReference type="NCBI Taxonomy" id="28112"/>
    <lineage>
        <taxon>Bacteria</taxon>
        <taxon>Pseudomonadati</taxon>
        <taxon>Bacteroidota</taxon>
        <taxon>Bacteroidia</taxon>
        <taxon>Bacteroidales</taxon>
        <taxon>Tannerellaceae</taxon>
        <taxon>Tannerella</taxon>
    </lineage>
</organism>
<evidence type="ECO:0000256" key="6">
    <source>
        <dbReference type="ARBA" id="ARBA00022801"/>
    </source>
</evidence>
<evidence type="ECO:0000256" key="3">
    <source>
        <dbReference type="ARBA" id="ARBA00007931"/>
    </source>
</evidence>
<gene>
    <name evidence="13" type="ORF">TFUB20_01751</name>
</gene>
<keyword evidence="8 11" id="KW-1133">Transmembrane helix</keyword>
<evidence type="ECO:0000256" key="9">
    <source>
        <dbReference type="ARBA" id="ARBA00023049"/>
    </source>
</evidence>
<feature type="domain" description="Peptidase M50" evidence="12">
    <location>
        <begin position="11"/>
        <end position="423"/>
    </location>
</feature>
<evidence type="ECO:0000256" key="10">
    <source>
        <dbReference type="ARBA" id="ARBA00023136"/>
    </source>
</evidence>
<accession>A0A1D3UQS1</accession>
<evidence type="ECO:0000256" key="4">
    <source>
        <dbReference type="ARBA" id="ARBA00022670"/>
    </source>
</evidence>
<evidence type="ECO:0000256" key="5">
    <source>
        <dbReference type="ARBA" id="ARBA00022692"/>
    </source>
</evidence>
<evidence type="ECO:0000256" key="2">
    <source>
        <dbReference type="ARBA" id="ARBA00004141"/>
    </source>
</evidence>
<comment type="similarity">
    <text evidence="3 11">Belongs to the peptidase M50B family.</text>
</comment>
<dbReference type="SUPFAM" id="SSF50156">
    <property type="entry name" value="PDZ domain-like"/>
    <property type="match status" value="2"/>
</dbReference>
<protein>
    <recommendedName>
        <fullName evidence="11">Zinc metalloprotease</fullName>
        <ecNumber evidence="11">3.4.24.-</ecNumber>
    </recommendedName>
</protein>
<dbReference type="Gene3D" id="2.30.42.10">
    <property type="match status" value="1"/>
</dbReference>
<dbReference type="InterPro" id="IPR008915">
    <property type="entry name" value="Peptidase_M50"/>
</dbReference>
<evidence type="ECO:0000313" key="13">
    <source>
        <dbReference type="EMBL" id="SCQ22552.1"/>
    </source>
</evidence>
<comment type="subcellular location">
    <subcellularLocation>
        <location evidence="2">Membrane</location>
        <topology evidence="2">Multi-pass membrane protein</topology>
    </subcellularLocation>
</comment>
<feature type="transmembrane region" description="Helical" evidence="11">
    <location>
        <begin position="370"/>
        <end position="397"/>
    </location>
</feature>
<feature type="transmembrane region" description="Helical" evidence="11">
    <location>
        <begin position="409"/>
        <end position="428"/>
    </location>
</feature>
<evidence type="ECO:0000313" key="14">
    <source>
        <dbReference type="Proteomes" id="UP000182057"/>
    </source>
</evidence>
<comment type="cofactor">
    <cofactor evidence="1 11">
        <name>Zn(2+)</name>
        <dbReference type="ChEBI" id="CHEBI:29105"/>
    </cofactor>
</comment>
<dbReference type="InterPro" id="IPR036034">
    <property type="entry name" value="PDZ_sf"/>
</dbReference>
<proteinExistence type="inferred from homology"/>
<evidence type="ECO:0000256" key="11">
    <source>
        <dbReference type="RuleBase" id="RU362031"/>
    </source>
</evidence>
<reference evidence="13 14" key="1">
    <citation type="submission" date="2016-09" db="EMBL/GenBank/DDBJ databases">
        <authorList>
            <person name="Capua I."/>
            <person name="De Benedictis P."/>
            <person name="Joannis T."/>
            <person name="Lombin L.H."/>
            <person name="Cattoli G."/>
        </authorList>
    </citation>
    <scope>NUCLEOTIDE SEQUENCE [LARGE SCALE GENOMIC DNA]</scope>
    <source>
        <strain evidence="13 14">UB20</strain>
    </source>
</reference>
<dbReference type="GO" id="GO:0004222">
    <property type="term" value="F:metalloendopeptidase activity"/>
    <property type="evidence" value="ECO:0007669"/>
    <property type="project" value="InterPro"/>
</dbReference>
<dbReference type="PANTHER" id="PTHR42837:SF2">
    <property type="entry name" value="MEMBRANE METALLOPROTEASE ARASP2, CHLOROPLASTIC-RELATED"/>
    <property type="match status" value="1"/>
</dbReference>
<dbReference type="GO" id="GO:0006508">
    <property type="term" value="P:proteolysis"/>
    <property type="evidence" value="ECO:0007669"/>
    <property type="project" value="UniProtKB-KW"/>
</dbReference>
<dbReference type="GO" id="GO:0016020">
    <property type="term" value="C:membrane"/>
    <property type="evidence" value="ECO:0007669"/>
    <property type="project" value="UniProtKB-SubCell"/>
</dbReference>
<dbReference type="OrthoDB" id="9782003at2"/>
<dbReference type="AlphaFoldDB" id="A0A1D3UQS1"/>
<keyword evidence="6 11" id="KW-0378">Hydrolase</keyword>
<dbReference type="InterPro" id="IPR004387">
    <property type="entry name" value="Pept_M50_Zn"/>
</dbReference>
<keyword evidence="5 11" id="KW-0812">Transmembrane</keyword>
<sequence length="439" mass="49628">MEIFLIKALQLILSLSILVLVHEFGHFLFARLFKVRVDKFYLFFDPWFSIFKFKPKNSDTEYGLGWLPLGGYCKIAGMIDESMDKEQMAQPPQPWEFRSKSAAQRLLIMVGGVLFNFLLALFIYSMVLFTWGDTYLPLKNATDGMYYSATFKDIGFKDGDILLRADGEELQRLNGHSVRQIVNAQSVTVLREGQEVTIAIPADMMQRLLRNKDTFANYRYPMVIEEVMASSAKEAGVLAGDRIVSVGDSLTVMSFEAREALYAYRGQTVRIGVVRDGAEVVLTVPVDSLGRIGVLMKMPASLYEMTTVRYGFFSSFPAGVNLGITTLRGYVSDMKYVFTKEGASSIGGFGTLGSLFPAEWDWQVFWMQTAFLSIILAFMNILPIPALDGGHIMFLIYEVVARRKPNEKFLEYAQIAGMILLFGLLIYANGNDIFRYFFR</sequence>
<keyword evidence="7 11" id="KW-0862">Zinc</keyword>
<feature type="transmembrane region" description="Helical" evidence="11">
    <location>
        <begin position="12"/>
        <end position="33"/>
    </location>
</feature>
<keyword evidence="4 13" id="KW-0645">Protease</keyword>
<dbReference type="CDD" id="cd06163">
    <property type="entry name" value="S2P-M50_PDZ_RseP-like"/>
    <property type="match status" value="1"/>
</dbReference>
<evidence type="ECO:0000256" key="8">
    <source>
        <dbReference type="ARBA" id="ARBA00022989"/>
    </source>
</evidence>
<keyword evidence="11" id="KW-0479">Metal-binding</keyword>
<dbReference type="GO" id="GO:0046872">
    <property type="term" value="F:metal ion binding"/>
    <property type="evidence" value="ECO:0007669"/>
    <property type="project" value="UniProtKB-KW"/>
</dbReference>
<dbReference type="NCBIfam" id="TIGR00054">
    <property type="entry name" value="RIP metalloprotease RseP"/>
    <property type="match status" value="1"/>
</dbReference>
<dbReference type="RefSeq" id="WP_046825074.1">
    <property type="nucleotide sequence ID" value="NZ_CAJPTF010000015.1"/>
</dbReference>
<dbReference type="PANTHER" id="PTHR42837">
    <property type="entry name" value="REGULATOR OF SIGMA-E PROTEASE RSEP"/>
    <property type="match status" value="1"/>
</dbReference>
<keyword evidence="10 11" id="KW-0472">Membrane</keyword>
<dbReference type="Pfam" id="PF02163">
    <property type="entry name" value="Peptidase_M50"/>
    <property type="match status" value="1"/>
</dbReference>